<dbReference type="PANTHER" id="PTHR43133">
    <property type="entry name" value="RNA POLYMERASE ECF-TYPE SIGMA FACTO"/>
    <property type="match status" value="1"/>
</dbReference>
<dbReference type="Gene3D" id="1.10.10.10">
    <property type="entry name" value="Winged helix-like DNA-binding domain superfamily/Winged helix DNA-binding domain"/>
    <property type="match status" value="1"/>
</dbReference>
<dbReference type="Gene3D" id="1.10.1740.10">
    <property type="match status" value="1"/>
</dbReference>
<proteinExistence type="inferred from homology"/>
<dbReference type="InterPro" id="IPR039425">
    <property type="entry name" value="RNA_pol_sigma-70-like"/>
</dbReference>
<dbReference type="InterPro" id="IPR007627">
    <property type="entry name" value="RNA_pol_sigma70_r2"/>
</dbReference>
<dbReference type="Pfam" id="PF04542">
    <property type="entry name" value="Sigma70_r2"/>
    <property type="match status" value="1"/>
</dbReference>
<dbReference type="SUPFAM" id="SSF88659">
    <property type="entry name" value="Sigma3 and sigma4 domains of RNA polymerase sigma factors"/>
    <property type="match status" value="1"/>
</dbReference>
<feature type="domain" description="RNA polymerase sigma factor 70 region 4 type 2" evidence="6">
    <location>
        <begin position="115"/>
        <end position="159"/>
    </location>
</feature>
<dbReference type="GO" id="GO:0003677">
    <property type="term" value="F:DNA binding"/>
    <property type="evidence" value="ECO:0007669"/>
    <property type="project" value="InterPro"/>
</dbReference>
<evidence type="ECO:0000256" key="1">
    <source>
        <dbReference type="ARBA" id="ARBA00010641"/>
    </source>
</evidence>
<evidence type="ECO:0000313" key="7">
    <source>
        <dbReference type="EMBL" id="ENZ82195.1"/>
    </source>
</evidence>
<dbReference type="GO" id="GO:0016987">
    <property type="term" value="F:sigma factor activity"/>
    <property type="evidence" value="ECO:0007669"/>
    <property type="project" value="UniProtKB-KW"/>
</dbReference>
<keyword evidence="2" id="KW-0805">Transcription regulation</keyword>
<evidence type="ECO:0000259" key="6">
    <source>
        <dbReference type="Pfam" id="PF08281"/>
    </source>
</evidence>
<name>R0D191_CAUVI</name>
<dbReference type="AlphaFoldDB" id="R0D191"/>
<dbReference type="Proteomes" id="UP000013063">
    <property type="component" value="Unassembled WGS sequence"/>
</dbReference>
<gene>
    <name evidence="7" type="ORF">OR37_02007</name>
</gene>
<evidence type="ECO:0000259" key="5">
    <source>
        <dbReference type="Pfam" id="PF04542"/>
    </source>
</evidence>
<keyword evidence="3" id="KW-0731">Sigma factor</keyword>
<dbReference type="InterPro" id="IPR036388">
    <property type="entry name" value="WH-like_DNA-bd_sf"/>
</dbReference>
<dbReference type="EMBL" id="APMP01000009">
    <property type="protein sequence ID" value="ENZ82195.1"/>
    <property type="molecule type" value="Genomic_DNA"/>
</dbReference>
<dbReference type="InterPro" id="IPR013324">
    <property type="entry name" value="RNA_pol_sigma_r3/r4-like"/>
</dbReference>
<organism evidence="7 8">
    <name type="scientific">Caulobacter vibrioides OR37</name>
    <dbReference type="NCBI Taxonomy" id="1292034"/>
    <lineage>
        <taxon>Bacteria</taxon>
        <taxon>Pseudomonadati</taxon>
        <taxon>Pseudomonadota</taxon>
        <taxon>Alphaproteobacteria</taxon>
        <taxon>Caulobacterales</taxon>
        <taxon>Caulobacteraceae</taxon>
        <taxon>Caulobacter</taxon>
    </lineage>
</organism>
<keyword evidence="8" id="KW-1185">Reference proteome</keyword>
<dbReference type="PANTHER" id="PTHR43133:SF63">
    <property type="entry name" value="RNA POLYMERASE SIGMA FACTOR FECI-RELATED"/>
    <property type="match status" value="1"/>
</dbReference>
<dbReference type="SUPFAM" id="SSF88946">
    <property type="entry name" value="Sigma2 domain of RNA polymerase sigma factors"/>
    <property type="match status" value="1"/>
</dbReference>
<evidence type="ECO:0000256" key="2">
    <source>
        <dbReference type="ARBA" id="ARBA00023015"/>
    </source>
</evidence>
<dbReference type="Pfam" id="PF08281">
    <property type="entry name" value="Sigma70_r4_2"/>
    <property type="match status" value="1"/>
</dbReference>
<dbReference type="RefSeq" id="WP_004618848.1">
    <property type="nucleotide sequence ID" value="NZ_APMP01000009.1"/>
</dbReference>
<dbReference type="PATRIC" id="fig|1292034.3.peg.1994"/>
<evidence type="ECO:0000313" key="8">
    <source>
        <dbReference type="Proteomes" id="UP000013063"/>
    </source>
</evidence>
<dbReference type="InterPro" id="IPR013325">
    <property type="entry name" value="RNA_pol_sigma_r2"/>
</dbReference>
<feature type="domain" description="RNA polymerase sigma-70 region 2" evidence="5">
    <location>
        <begin position="12"/>
        <end position="78"/>
    </location>
</feature>
<comment type="caution">
    <text evidence="7">The sequence shown here is derived from an EMBL/GenBank/DDBJ whole genome shotgun (WGS) entry which is preliminary data.</text>
</comment>
<accession>R0D191</accession>
<dbReference type="NCBIfam" id="TIGR02937">
    <property type="entry name" value="sigma70-ECF"/>
    <property type="match status" value="1"/>
</dbReference>
<evidence type="ECO:0000256" key="4">
    <source>
        <dbReference type="ARBA" id="ARBA00023163"/>
    </source>
</evidence>
<dbReference type="GO" id="GO:0006352">
    <property type="term" value="P:DNA-templated transcription initiation"/>
    <property type="evidence" value="ECO:0007669"/>
    <property type="project" value="InterPro"/>
</dbReference>
<dbReference type="InterPro" id="IPR014284">
    <property type="entry name" value="RNA_pol_sigma-70_dom"/>
</dbReference>
<protein>
    <submittedName>
        <fullName evidence="7">RNA polymerase sigma factor, sigma-70 family</fullName>
    </submittedName>
</protein>
<reference evidence="7 8" key="1">
    <citation type="journal article" date="2013" name="Genome Announc.">
        <title>Draft Genome Sequence for Caulobacter sp. Strain OR37, a Bacterium Tolerant to Heavy Metals.</title>
        <authorList>
            <person name="Utturkar S.M."/>
            <person name="Bollmann A."/>
            <person name="Brzoska R.M."/>
            <person name="Klingeman D.M."/>
            <person name="Epstein S.E."/>
            <person name="Palumbo A.V."/>
            <person name="Brown S.D."/>
        </authorList>
    </citation>
    <scope>NUCLEOTIDE SEQUENCE [LARGE SCALE GENOMIC DNA]</scope>
    <source>
        <strain evidence="7 8">OR37</strain>
    </source>
</reference>
<comment type="similarity">
    <text evidence="1">Belongs to the sigma-70 factor family. ECF subfamily.</text>
</comment>
<evidence type="ECO:0000256" key="3">
    <source>
        <dbReference type="ARBA" id="ARBA00023082"/>
    </source>
</evidence>
<dbReference type="STRING" id="1292034.OR37_02007"/>
<keyword evidence="4" id="KW-0804">Transcription</keyword>
<sequence>MPPEPKPDVERLVQDEEPLLRAYLRRRLRVGDDVDDYVQEVYARVLATPPSRPVRSWQGMLRRIAANLIIDGARNARRQASSAQVRLDDDWEVGDDRPSAEASVIARERLSKVIATLEEASPIARSVFLLVRVEGLTHREAAARLGIEPKVASRHVERVLLLISRRLAETLRP</sequence>
<dbReference type="eggNOG" id="COG1595">
    <property type="taxonomic scope" value="Bacteria"/>
</dbReference>
<dbReference type="InterPro" id="IPR013249">
    <property type="entry name" value="RNA_pol_sigma70_r4_t2"/>
</dbReference>